<name>A0A1Z5KJP8_FISSO</name>
<accession>A0A1Z5KJP8</accession>
<dbReference type="InterPro" id="IPR050300">
    <property type="entry name" value="GDXG_lipolytic_enzyme"/>
</dbReference>
<dbReference type="PANTHER" id="PTHR48081:SF33">
    <property type="entry name" value="KYNURENINE FORMAMIDASE"/>
    <property type="match status" value="1"/>
</dbReference>
<evidence type="ECO:0000313" key="4">
    <source>
        <dbReference type="Proteomes" id="UP000198406"/>
    </source>
</evidence>
<sequence length="281" mass="31729">MTFSGRSPWDTNDSSIRFQSVQYGTHRSQRMDLIQSQKPVDYTRPRKWVVFVHGGAWGSGFPLLYRLVANSFVSQGYDVAIVGYRTYPDAFVDGQIGDIVQAIQFLRSIETRDDERGDSIDMTLIGHSSGAHICMLGILQSKIQGIQRFIGISGVYNIPRHYQFESKRGVERISPLAPVCGGNLSQWKQNSPSLQRIKPSITRKHLPPILLLHGEIDSTVPYTSSAGLYHSLIQQQQIRGNENQDPLIDLKVLKGVEHSETMFHLMFGGVTRDVLMKWIKN</sequence>
<keyword evidence="4" id="KW-1185">Reference proteome</keyword>
<evidence type="ECO:0000259" key="2">
    <source>
        <dbReference type="Pfam" id="PF20434"/>
    </source>
</evidence>
<feature type="domain" description="BD-FAE-like" evidence="2">
    <location>
        <begin position="39"/>
        <end position="232"/>
    </location>
</feature>
<dbReference type="Proteomes" id="UP000198406">
    <property type="component" value="Unassembled WGS sequence"/>
</dbReference>
<gene>
    <name evidence="3" type="ORF">FisN_18Hh285</name>
</gene>
<dbReference type="PANTHER" id="PTHR48081">
    <property type="entry name" value="AB HYDROLASE SUPERFAMILY PROTEIN C4A8.06C"/>
    <property type="match status" value="1"/>
</dbReference>
<evidence type="ECO:0000256" key="1">
    <source>
        <dbReference type="ARBA" id="ARBA00022801"/>
    </source>
</evidence>
<dbReference type="AlphaFoldDB" id="A0A1Z5KJP8"/>
<reference evidence="3 4" key="1">
    <citation type="journal article" date="2015" name="Plant Cell">
        <title>Oil accumulation by the oleaginous diatom Fistulifera solaris as revealed by the genome and transcriptome.</title>
        <authorList>
            <person name="Tanaka T."/>
            <person name="Maeda Y."/>
            <person name="Veluchamy A."/>
            <person name="Tanaka M."/>
            <person name="Abida H."/>
            <person name="Marechal E."/>
            <person name="Bowler C."/>
            <person name="Muto M."/>
            <person name="Sunaga Y."/>
            <person name="Tanaka M."/>
            <person name="Yoshino T."/>
            <person name="Taniguchi T."/>
            <person name="Fukuda Y."/>
            <person name="Nemoto M."/>
            <person name="Matsumoto M."/>
            <person name="Wong P.S."/>
            <person name="Aburatani S."/>
            <person name="Fujibuchi W."/>
        </authorList>
    </citation>
    <scope>NUCLEOTIDE SEQUENCE [LARGE SCALE GENOMIC DNA]</scope>
    <source>
        <strain evidence="3 4">JPCC DA0580</strain>
    </source>
</reference>
<organism evidence="3 4">
    <name type="scientific">Fistulifera solaris</name>
    <name type="common">Oleaginous diatom</name>
    <dbReference type="NCBI Taxonomy" id="1519565"/>
    <lineage>
        <taxon>Eukaryota</taxon>
        <taxon>Sar</taxon>
        <taxon>Stramenopiles</taxon>
        <taxon>Ochrophyta</taxon>
        <taxon>Bacillariophyta</taxon>
        <taxon>Bacillariophyceae</taxon>
        <taxon>Bacillariophycidae</taxon>
        <taxon>Naviculales</taxon>
        <taxon>Naviculaceae</taxon>
        <taxon>Fistulifera</taxon>
    </lineage>
</organism>
<dbReference type="InterPro" id="IPR029058">
    <property type="entry name" value="AB_hydrolase_fold"/>
</dbReference>
<comment type="caution">
    <text evidence="3">The sequence shown here is derived from an EMBL/GenBank/DDBJ whole genome shotgun (WGS) entry which is preliminary data.</text>
</comment>
<dbReference type="Gene3D" id="3.40.50.1820">
    <property type="entry name" value="alpha/beta hydrolase"/>
    <property type="match status" value="1"/>
</dbReference>
<proteinExistence type="predicted"/>
<dbReference type="SUPFAM" id="SSF53474">
    <property type="entry name" value="alpha/beta-Hydrolases"/>
    <property type="match status" value="1"/>
</dbReference>
<dbReference type="InParanoid" id="A0A1Z5KJP8"/>
<dbReference type="InterPro" id="IPR049492">
    <property type="entry name" value="BD-FAE-like_dom"/>
</dbReference>
<dbReference type="OrthoDB" id="6495301at2759"/>
<keyword evidence="1" id="KW-0378">Hydrolase</keyword>
<evidence type="ECO:0000313" key="3">
    <source>
        <dbReference type="EMBL" id="GAX26168.1"/>
    </source>
</evidence>
<protein>
    <recommendedName>
        <fullName evidence="2">BD-FAE-like domain-containing protein</fullName>
    </recommendedName>
</protein>
<dbReference type="GO" id="GO:0016787">
    <property type="term" value="F:hydrolase activity"/>
    <property type="evidence" value="ECO:0007669"/>
    <property type="project" value="UniProtKB-KW"/>
</dbReference>
<dbReference type="EMBL" id="BDSP01000239">
    <property type="protein sequence ID" value="GAX26168.1"/>
    <property type="molecule type" value="Genomic_DNA"/>
</dbReference>
<dbReference type="Pfam" id="PF20434">
    <property type="entry name" value="BD-FAE"/>
    <property type="match status" value="1"/>
</dbReference>